<dbReference type="InterPro" id="IPR006311">
    <property type="entry name" value="TAT_signal"/>
</dbReference>
<dbReference type="SUPFAM" id="SSF81296">
    <property type="entry name" value="E set domains"/>
    <property type="match status" value="1"/>
</dbReference>
<dbReference type="InterPro" id="IPR017853">
    <property type="entry name" value="GH"/>
</dbReference>
<feature type="domain" description="Carbohydrate binding X2" evidence="10">
    <location>
        <begin position="634"/>
        <end position="704"/>
    </location>
</feature>
<dbReference type="Pfam" id="PF17801">
    <property type="entry name" value="Melibiase_C"/>
    <property type="match status" value="1"/>
</dbReference>
<evidence type="ECO:0000256" key="2">
    <source>
        <dbReference type="ARBA" id="ARBA00022729"/>
    </source>
</evidence>
<feature type="domain" description="Alpha galactosidase C-terminal" evidence="11">
    <location>
        <begin position="376"/>
        <end position="449"/>
    </location>
</feature>
<dbReference type="AlphaFoldDB" id="A0A1G9HXT7"/>
<keyword evidence="3 8" id="KW-0378">Hydrolase</keyword>
<dbReference type="CDD" id="cd14792">
    <property type="entry name" value="GH27"/>
    <property type="match status" value="1"/>
</dbReference>
<dbReference type="InterPro" id="IPR014756">
    <property type="entry name" value="Ig_E-set"/>
</dbReference>
<keyword evidence="7" id="KW-0624">Polysaccharide degradation</keyword>
<feature type="chain" id="PRO_5011580744" description="Alpha-galactosidase" evidence="9">
    <location>
        <begin position="34"/>
        <end position="801"/>
    </location>
</feature>
<evidence type="ECO:0000256" key="4">
    <source>
        <dbReference type="ARBA" id="ARBA00023001"/>
    </source>
</evidence>
<dbReference type="PROSITE" id="PS51318">
    <property type="entry name" value="TAT"/>
    <property type="match status" value="1"/>
</dbReference>
<dbReference type="Gene3D" id="2.60.40.1180">
    <property type="entry name" value="Golgi alpha-mannosidase II"/>
    <property type="match status" value="1"/>
</dbReference>
<keyword evidence="5" id="KW-0119">Carbohydrate metabolism</keyword>
<dbReference type="Pfam" id="PF16499">
    <property type="entry name" value="Melibiase_2"/>
    <property type="match status" value="2"/>
</dbReference>
<evidence type="ECO:0000313" key="13">
    <source>
        <dbReference type="Proteomes" id="UP000198662"/>
    </source>
</evidence>
<organism evidence="12 13">
    <name type="scientific">Glycomyces sambucus</name>
    <dbReference type="NCBI Taxonomy" id="380244"/>
    <lineage>
        <taxon>Bacteria</taxon>
        <taxon>Bacillati</taxon>
        <taxon>Actinomycetota</taxon>
        <taxon>Actinomycetes</taxon>
        <taxon>Glycomycetales</taxon>
        <taxon>Glycomycetaceae</taxon>
        <taxon>Glycomyces</taxon>
    </lineage>
</organism>
<dbReference type="PANTHER" id="PTHR11452">
    <property type="entry name" value="ALPHA-GALACTOSIDASE/ALPHA-N-ACETYLGALACTOSAMINIDASE"/>
    <property type="match status" value="1"/>
</dbReference>
<evidence type="ECO:0000313" key="12">
    <source>
        <dbReference type="EMBL" id="SDL17771.1"/>
    </source>
</evidence>
<dbReference type="RefSeq" id="WP_091050121.1">
    <property type="nucleotide sequence ID" value="NZ_FNGF01000004.1"/>
</dbReference>
<dbReference type="STRING" id="380244.SAMN05216298_2905"/>
<dbReference type="EMBL" id="FNGF01000004">
    <property type="protein sequence ID" value="SDL17771.1"/>
    <property type="molecule type" value="Genomic_DNA"/>
</dbReference>
<accession>A0A1G9HXT7</accession>
<keyword evidence="13" id="KW-1185">Reference proteome</keyword>
<comment type="similarity">
    <text evidence="1 8">Belongs to the glycosyl hydrolase 27 family.</text>
</comment>
<dbReference type="Pfam" id="PF03442">
    <property type="entry name" value="CBM_X2"/>
    <property type="match status" value="1"/>
</dbReference>
<gene>
    <name evidence="12" type="ORF">SAMN05216298_2905</name>
</gene>
<dbReference type="Gene3D" id="2.60.120.260">
    <property type="entry name" value="Galactose-binding domain-like"/>
    <property type="match status" value="1"/>
</dbReference>
<evidence type="ECO:0000256" key="5">
    <source>
        <dbReference type="ARBA" id="ARBA00023277"/>
    </source>
</evidence>
<feature type="signal peptide" evidence="9">
    <location>
        <begin position="1"/>
        <end position="33"/>
    </location>
</feature>
<evidence type="ECO:0000256" key="3">
    <source>
        <dbReference type="ARBA" id="ARBA00022801"/>
    </source>
</evidence>
<reference evidence="13" key="1">
    <citation type="submission" date="2016-10" db="EMBL/GenBank/DDBJ databases">
        <authorList>
            <person name="Varghese N."/>
            <person name="Submissions S."/>
        </authorList>
    </citation>
    <scope>NUCLEOTIDE SEQUENCE [LARGE SCALE GENOMIC DNA]</scope>
    <source>
        <strain evidence="13">CGMCC 4.3147</strain>
    </source>
</reference>
<evidence type="ECO:0000259" key="10">
    <source>
        <dbReference type="Pfam" id="PF03442"/>
    </source>
</evidence>
<evidence type="ECO:0000256" key="9">
    <source>
        <dbReference type="SAM" id="SignalP"/>
    </source>
</evidence>
<dbReference type="InterPro" id="IPR041233">
    <property type="entry name" value="Melibiase_C"/>
</dbReference>
<dbReference type="Gene3D" id="3.20.20.70">
    <property type="entry name" value="Aldolase class I"/>
    <property type="match status" value="1"/>
</dbReference>
<dbReference type="InterPro" id="IPR013783">
    <property type="entry name" value="Ig-like_fold"/>
</dbReference>
<dbReference type="OrthoDB" id="9807519at2"/>
<name>A0A1G9HXT7_9ACTN</name>
<sequence>MQRNQIRRRLWGATAAAAAAASLALVAVPPASAETGDPAEPLGERPYMGWSSFSMQVYTGESQWISAEQLTAQSDAMHDKLQEHGYEYINVDAGWNGGVDGYGRPVPSDTLYPDGLQAVIDHVHGNGQKFGLYMIPGLSPQVYEDDLPVYGAPGCTTGEIAMQPLQQADYWDLGYRIDFANPCAQAYVDSIADEIAAWGVDFLKFDSVTPGSGIGDLTLDSRDDVAAWSQALEPHGIWLELSWALDIRYADLWAEHAQGWRVDWDVECYCPGEALTTWENVDRLFPRVADWWRYAGPDRGWNDLDSLNVGNGRMDGLTRDERRAAMTLWAVAASPIYLGNDMTDLDEFGIELLTNDEVIGVQQAGVPARPVSIATDRQTWYAHNPDGTITVALFNLGRTEADMAVDFGAIGLDGSAKVRDLWTQQGRGTHEDEYVAEDVPVHGARLFTLTPTKGSEVTVNDDELRVGYEGDWARNGNQEVAAASQPFVIGVGDSSTGETPVPPAASPVTQVNDPDTGIVYTGAWGHSTGRGLGDTGDDVHYTEADGDGAEYTFVGTGVDYVTETHESQGEVEVYLDGELVDTVDTHRDEGRGVQQAVYSVRDLPNGAHTIRIVKKSGTFMLLDRFDVVKERLVEPGSAAFDRARPADLDVQVLRDPGELAGIGYGGTALEAGTDYTLAGDTVTLSAAYLATLPDGEAALDFRFRGDHLDDVHATAVDGDAVEFAFKGGAVTWTGPLAPDQGEVDVYVDGELIGRVDTHGEVRTTGQVLFALDGLGGGEHVFRAVKVSGDVMRTDAITYTVK</sequence>
<dbReference type="PANTHER" id="PTHR11452:SF33">
    <property type="entry name" value="ALPHA-GALACTOSIDASE 2"/>
    <property type="match status" value="1"/>
</dbReference>
<dbReference type="EC" id="3.2.1.22" evidence="8"/>
<dbReference type="InterPro" id="IPR013780">
    <property type="entry name" value="Glyco_hydro_b"/>
</dbReference>
<evidence type="ECO:0000256" key="1">
    <source>
        <dbReference type="ARBA" id="ARBA00009743"/>
    </source>
</evidence>
<evidence type="ECO:0000256" key="6">
    <source>
        <dbReference type="ARBA" id="ARBA00023295"/>
    </source>
</evidence>
<dbReference type="GO" id="GO:0030245">
    <property type="term" value="P:cellulose catabolic process"/>
    <property type="evidence" value="ECO:0007669"/>
    <property type="project" value="UniProtKB-KW"/>
</dbReference>
<keyword evidence="8" id="KW-1015">Disulfide bond</keyword>
<keyword evidence="2 9" id="KW-0732">Signal</keyword>
<dbReference type="GO" id="GO:0004557">
    <property type="term" value="F:alpha-galactosidase activity"/>
    <property type="evidence" value="ECO:0007669"/>
    <property type="project" value="UniProtKB-EC"/>
</dbReference>
<dbReference type="InterPro" id="IPR002241">
    <property type="entry name" value="Glyco_hydro_27"/>
</dbReference>
<dbReference type="PRINTS" id="PR00740">
    <property type="entry name" value="GLHYDRLASE27"/>
</dbReference>
<protein>
    <recommendedName>
        <fullName evidence="8">Alpha-galactosidase</fullName>
        <ecNumber evidence="8">3.2.1.22</ecNumber>
    </recommendedName>
    <alternativeName>
        <fullName evidence="8">Melibiase</fullName>
    </alternativeName>
</protein>
<dbReference type="Proteomes" id="UP000198662">
    <property type="component" value="Unassembled WGS sequence"/>
</dbReference>
<proteinExistence type="inferred from homology"/>
<dbReference type="Gene3D" id="2.60.40.10">
    <property type="entry name" value="Immunoglobulins"/>
    <property type="match status" value="1"/>
</dbReference>
<dbReference type="SUPFAM" id="SSF51445">
    <property type="entry name" value="(Trans)glycosidases"/>
    <property type="match status" value="1"/>
</dbReference>
<keyword evidence="6 8" id="KW-0326">Glycosidase</keyword>
<dbReference type="InterPro" id="IPR005102">
    <property type="entry name" value="Carbo-bd_X2"/>
</dbReference>
<evidence type="ECO:0000256" key="7">
    <source>
        <dbReference type="ARBA" id="ARBA00023326"/>
    </source>
</evidence>
<comment type="catalytic activity">
    <reaction evidence="8">
        <text>Hydrolysis of terminal, non-reducing alpha-D-galactose residues in alpha-D-galactosides, including galactose oligosaccharides, galactomannans and galactolipids.</text>
        <dbReference type="EC" id="3.2.1.22"/>
    </reaction>
</comment>
<keyword evidence="4" id="KW-0136">Cellulose degradation</keyword>
<evidence type="ECO:0000256" key="8">
    <source>
        <dbReference type="RuleBase" id="RU361168"/>
    </source>
</evidence>
<dbReference type="SUPFAM" id="SSF51011">
    <property type="entry name" value="Glycosyl hydrolase domain"/>
    <property type="match status" value="1"/>
</dbReference>
<evidence type="ECO:0000259" key="11">
    <source>
        <dbReference type="Pfam" id="PF17801"/>
    </source>
</evidence>
<dbReference type="InterPro" id="IPR013785">
    <property type="entry name" value="Aldolase_TIM"/>
</dbReference>